<evidence type="ECO:0000313" key="1">
    <source>
        <dbReference type="EMBL" id="VDK81378.1"/>
    </source>
</evidence>
<accession>A0A3P6UQ70</accession>
<dbReference type="AlphaFoldDB" id="A0A3P6UQ70"/>
<dbReference type="EMBL" id="UYRU01043329">
    <property type="protein sequence ID" value="VDK81378.1"/>
    <property type="molecule type" value="Genomic_DNA"/>
</dbReference>
<gene>
    <name evidence="1" type="ORF">DILT_LOCUS3225</name>
</gene>
<organism evidence="1 2">
    <name type="scientific">Dibothriocephalus latus</name>
    <name type="common">Fish tapeworm</name>
    <name type="synonym">Diphyllobothrium latum</name>
    <dbReference type="NCBI Taxonomy" id="60516"/>
    <lineage>
        <taxon>Eukaryota</taxon>
        <taxon>Metazoa</taxon>
        <taxon>Spiralia</taxon>
        <taxon>Lophotrochozoa</taxon>
        <taxon>Platyhelminthes</taxon>
        <taxon>Cestoda</taxon>
        <taxon>Eucestoda</taxon>
        <taxon>Diphyllobothriidea</taxon>
        <taxon>Diphyllobothriidae</taxon>
        <taxon>Dibothriocephalus</taxon>
    </lineage>
</organism>
<dbReference type="Proteomes" id="UP000281553">
    <property type="component" value="Unassembled WGS sequence"/>
</dbReference>
<keyword evidence="2" id="KW-1185">Reference proteome</keyword>
<sequence length="74" mass="8490">MWLMRIARTPCGNKWQLYSTSAKTKCRFLKQKEGTSDDIVTLHADKERPTAFVDKADHEAKVDNVSMDGNLARY</sequence>
<evidence type="ECO:0000313" key="2">
    <source>
        <dbReference type="Proteomes" id="UP000281553"/>
    </source>
</evidence>
<name>A0A3P6UQ70_DIBLA</name>
<reference evidence="1 2" key="1">
    <citation type="submission" date="2018-11" db="EMBL/GenBank/DDBJ databases">
        <authorList>
            <consortium name="Pathogen Informatics"/>
        </authorList>
    </citation>
    <scope>NUCLEOTIDE SEQUENCE [LARGE SCALE GENOMIC DNA]</scope>
</reference>
<protein>
    <submittedName>
        <fullName evidence="1">Uncharacterized protein</fullName>
    </submittedName>
</protein>
<proteinExistence type="predicted"/>